<name>A0A1G9CZK0_9STAP</name>
<dbReference type="AlphaFoldDB" id="A0A1G9CZK0"/>
<reference evidence="2" key="1">
    <citation type="submission" date="2016-10" db="EMBL/GenBank/DDBJ databases">
        <authorList>
            <person name="Varghese N."/>
            <person name="Submissions S."/>
        </authorList>
    </citation>
    <scope>NUCLEOTIDE SEQUENCE [LARGE SCALE GENOMIC DNA]</scope>
    <source>
        <strain evidence="2">CGMCC 1.8911</strain>
    </source>
</reference>
<sequence>MTYMIEKIRGALESKGMNVYDIPGLNAVRVSTHDRSFYFYDEFVHVKILITDLHLIDYSKTYKSLDETLEYIESFDWTRGAYL</sequence>
<gene>
    <name evidence="1" type="ORF">SAMN05216187_11097</name>
</gene>
<dbReference type="STRING" id="586411.SAMN05216187_11097"/>
<evidence type="ECO:0000313" key="1">
    <source>
        <dbReference type="EMBL" id="SDK56844.1"/>
    </source>
</evidence>
<organism evidence="1 2">
    <name type="scientific">Jeotgalicoccus aerolatus</name>
    <dbReference type="NCBI Taxonomy" id="709510"/>
    <lineage>
        <taxon>Bacteria</taxon>
        <taxon>Bacillati</taxon>
        <taxon>Bacillota</taxon>
        <taxon>Bacilli</taxon>
        <taxon>Bacillales</taxon>
        <taxon>Staphylococcaceae</taxon>
        <taxon>Jeotgalicoccus</taxon>
    </lineage>
</organism>
<evidence type="ECO:0000313" key="2">
    <source>
        <dbReference type="Proteomes" id="UP000242700"/>
    </source>
</evidence>
<accession>A0A1G9CZK0</accession>
<proteinExistence type="predicted"/>
<dbReference type="EMBL" id="FNFI01000010">
    <property type="protein sequence ID" value="SDK56844.1"/>
    <property type="molecule type" value="Genomic_DNA"/>
</dbReference>
<protein>
    <submittedName>
        <fullName evidence="1">Uncharacterized protein</fullName>
    </submittedName>
</protein>
<dbReference type="RefSeq" id="WP_092599108.1">
    <property type="nucleotide sequence ID" value="NZ_FNFI01000010.1"/>
</dbReference>
<dbReference type="Proteomes" id="UP000242700">
    <property type="component" value="Unassembled WGS sequence"/>
</dbReference>